<accession>A0A5N5P5C8</accession>
<sequence length="298" mass="33399">MAKHKAILNYISKFDHLTFFDHQKMDAFASFFDSQSASRNRWSYDSLKNLRQISPLVQNHLKQVYLTLCCALVASAAGAYLHILWNIGGLLTTLACFGCMTWLLSISPYEEKKRVALLMATALFQGASIGPLIDLAIQIDSSHCMSWFGESNQETYRAWNDVLPFGAPVLITAFVGTAIAFGCFSAAAMLARRREYLYLGGLLSSGLSILLWLHFASSIFGGSAALFKFELYFGLLVFVGYVVVDTQDIIEKAHLGDLDYVKHALSLFTDFVAVFVRILIIMLKNSTEKEKKKKKRRD</sequence>
<dbReference type="EMBL" id="VDCV01000001">
    <property type="protein sequence ID" value="KAB5573986.1"/>
    <property type="molecule type" value="Genomic_DNA"/>
</dbReference>
<dbReference type="Proteomes" id="UP000326939">
    <property type="component" value="Chromosome 1"/>
</dbReference>
<feature type="transmembrane region" description="Helical" evidence="6">
    <location>
        <begin position="165"/>
        <end position="190"/>
    </location>
</feature>
<dbReference type="PANTHER" id="PTHR23291">
    <property type="entry name" value="BAX INHIBITOR-RELATED"/>
    <property type="match status" value="1"/>
</dbReference>
<name>A0A5N5P5C8_9ROSI</name>
<reference evidence="8" key="1">
    <citation type="journal article" date="2019" name="Gigascience">
        <title>De novo genome assembly of the endangered Acer yangbiense, a plant species with extremely small populations endemic to Yunnan Province, China.</title>
        <authorList>
            <person name="Yang J."/>
            <person name="Wariss H.M."/>
            <person name="Tao L."/>
            <person name="Zhang R."/>
            <person name="Yun Q."/>
            <person name="Hollingsworth P."/>
            <person name="Dao Z."/>
            <person name="Luo G."/>
            <person name="Guo H."/>
            <person name="Ma Y."/>
            <person name="Sun W."/>
        </authorList>
    </citation>
    <scope>NUCLEOTIDE SEQUENCE [LARGE SCALE GENOMIC DNA]</scope>
    <source>
        <strain evidence="8">cv. br00</strain>
    </source>
</reference>
<feature type="transmembrane region" description="Helical" evidence="6">
    <location>
        <begin position="89"/>
        <end position="109"/>
    </location>
</feature>
<dbReference type="AlphaFoldDB" id="A0A5N5P5C8"/>
<keyword evidence="4 6" id="KW-1133">Transmembrane helix</keyword>
<protein>
    <recommendedName>
        <fullName evidence="9">Bax inhibitor 1</fullName>
    </recommendedName>
</protein>
<feature type="transmembrane region" description="Helical" evidence="6">
    <location>
        <begin position="64"/>
        <end position="83"/>
    </location>
</feature>
<feature type="transmembrane region" description="Helical" evidence="6">
    <location>
        <begin position="264"/>
        <end position="283"/>
    </location>
</feature>
<proteinExistence type="inferred from homology"/>
<keyword evidence="5 6" id="KW-0472">Membrane</keyword>
<evidence type="ECO:0000256" key="2">
    <source>
        <dbReference type="ARBA" id="ARBA00010350"/>
    </source>
</evidence>
<evidence type="ECO:0000256" key="4">
    <source>
        <dbReference type="ARBA" id="ARBA00022989"/>
    </source>
</evidence>
<dbReference type="InterPro" id="IPR006214">
    <property type="entry name" value="Bax_inhibitor_1-related"/>
</dbReference>
<comment type="caution">
    <text evidence="7">The sequence shown here is derived from an EMBL/GenBank/DDBJ whole genome shotgun (WGS) entry which is preliminary data.</text>
</comment>
<evidence type="ECO:0000256" key="1">
    <source>
        <dbReference type="ARBA" id="ARBA00004141"/>
    </source>
</evidence>
<comment type="similarity">
    <text evidence="2 6">Belongs to the BI1 family.</text>
</comment>
<keyword evidence="8" id="KW-1185">Reference proteome</keyword>
<dbReference type="Pfam" id="PF01027">
    <property type="entry name" value="Bax1-I"/>
    <property type="match status" value="1"/>
</dbReference>
<evidence type="ECO:0008006" key="9">
    <source>
        <dbReference type="Google" id="ProtNLM"/>
    </source>
</evidence>
<evidence type="ECO:0000256" key="3">
    <source>
        <dbReference type="ARBA" id="ARBA00022692"/>
    </source>
</evidence>
<dbReference type="CDD" id="cd10430">
    <property type="entry name" value="BI-1"/>
    <property type="match status" value="1"/>
</dbReference>
<dbReference type="PANTHER" id="PTHR23291:SF32">
    <property type="entry name" value="BAX INHIBITOR 1"/>
    <property type="match status" value="1"/>
</dbReference>
<keyword evidence="3 6" id="KW-0812">Transmembrane</keyword>
<evidence type="ECO:0000256" key="5">
    <source>
        <dbReference type="ARBA" id="ARBA00023136"/>
    </source>
</evidence>
<evidence type="ECO:0000313" key="8">
    <source>
        <dbReference type="Proteomes" id="UP000326939"/>
    </source>
</evidence>
<dbReference type="GO" id="GO:0016020">
    <property type="term" value="C:membrane"/>
    <property type="evidence" value="ECO:0007669"/>
    <property type="project" value="UniProtKB-SubCell"/>
</dbReference>
<organism evidence="7 8">
    <name type="scientific">Salix brachista</name>
    <dbReference type="NCBI Taxonomy" id="2182728"/>
    <lineage>
        <taxon>Eukaryota</taxon>
        <taxon>Viridiplantae</taxon>
        <taxon>Streptophyta</taxon>
        <taxon>Embryophyta</taxon>
        <taxon>Tracheophyta</taxon>
        <taxon>Spermatophyta</taxon>
        <taxon>Magnoliopsida</taxon>
        <taxon>eudicotyledons</taxon>
        <taxon>Gunneridae</taxon>
        <taxon>Pentapetalae</taxon>
        <taxon>rosids</taxon>
        <taxon>fabids</taxon>
        <taxon>Malpighiales</taxon>
        <taxon>Salicaceae</taxon>
        <taxon>Saliceae</taxon>
        <taxon>Salix</taxon>
    </lineage>
</organism>
<evidence type="ECO:0000313" key="7">
    <source>
        <dbReference type="EMBL" id="KAB5573986.1"/>
    </source>
</evidence>
<comment type="subcellular location">
    <subcellularLocation>
        <location evidence="1">Membrane</location>
        <topology evidence="1">Multi-pass membrane protein</topology>
    </subcellularLocation>
</comment>
<evidence type="ECO:0000256" key="6">
    <source>
        <dbReference type="RuleBase" id="RU004379"/>
    </source>
</evidence>
<gene>
    <name evidence="7" type="ORF">DKX38_001180</name>
</gene>
<feature type="transmembrane region" description="Helical" evidence="6">
    <location>
        <begin position="196"/>
        <end position="213"/>
    </location>
</feature>